<comment type="caution">
    <text evidence="1">The sequence shown here is derived from an EMBL/GenBank/DDBJ whole genome shotgun (WGS) entry which is preliminary data.</text>
</comment>
<dbReference type="SUPFAM" id="SSF48452">
    <property type="entry name" value="TPR-like"/>
    <property type="match status" value="1"/>
</dbReference>
<accession>A0A9X2GRJ0</accession>
<dbReference type="InterPro" id="IPR011990">
    <property type="entry name" value="TPR-like_helical_dom_sf"/>
</dbReference>
<reference evidence="1" key="1">
    <citation type="submission" date="2022-06" db="EMBL/GenBank/DDBJ databases">
        <title>Sequencing the genomes of 1000 actinobacteria strains.</title>
        <authorList>
            <person name="Klenk H.-P."/>
        </authorList>
    </citation>
    <scope>NUCLEOTIDE SEQUENCE</scope>
    <source>
        <strain evidence="1">DSM 46694</strain>
    </source>
</reference>
<protein>
    <submittedName>
        <fullName evidence="1">Tetratricopeptide (TPR) repeat protein</fullName>
    </submittedName>
</protein>
<dbReference type="AlphaFoldDB" id="A0A9X2GRJ0"/>
<proteinExistence type="predicted"/>
<evidence type="ECO:0000313" key="1">
    <source>
        <dbReference type="EMBL" id="MCP2362592.1"/>
    </source>
</evidence>
<dbReference type="Gene3D" id="1.25.40.10">
    <property type="entry name" value="Tetratricopeptide repeat domain"/>
    <property type="match status" value="2"/>
</dbReference>
<name>A0A9X2GRJ0_9ACTN</name>
<sequence>MFALLSSWAPTASAARIASLSIEDFLRRNERADRSGQPVPTMIAIDQAERLFQDSEIHISRRRRFLDELIEAMNRRPAARLLLCVRTDHLDDVLPIAKEVADDSCVSFPLEPFGQDTAIEAARGPIERFGRALPPEIASLLVDELRTVRTAQGTDRGRTALVEPVLLQVVCARLWRDLTDAPEVHSTRLHLDVNRALQHFTAQALANVAADQQLPPHELASWLRNTFISAASKGGGTAQEGSGRAFGLPAAVVQAVEDEHVIKARWRNGLRGYELQHPRLVQPVQQLEAAQWHSAELDGPSRLRAAEEALSRGRLTLARRHADEAASAASREDTRTRAQAESFLGTVAYEQGLLEEAARRYRSAAGIFETLGDTTAVGQLLAAVGRLKLVQGGQGAGVEELSAAANRVPNDLSVQTGLGQALWNAGRKEAALVVLGEVLRRDGDTPEALRVRGEIYADLGKAESALRDLDRVANRAVPSARAARALALATLSRTEAARKELGDLVTDTVESGPVLFRAARVQKLSGNRSAALQLATRALSAKRPPLPSHQRSAAVQLIEEL</sequence>
<gene>
    <name evidence="1" type="ORF">HD597_009612</name>
</gene>
<keyword evidence="2" id="KW-1185">Reference proteome</keyword>
<evidence type="ECO:0000313" key="2">
    <source>
        <dbReference type="Proteomes" id="UP001139648"/>
    </source>
</evidence>
<dbReference type="Proteomes" id="UP001139648">
    <property type="component" value="Unassembled WGS sequence"/>
</dbReference>
<organism evidence="1 2">
    <name type="scientific">Nonomuraea thailandensis</name>
    <dbReference type="NCBI Taxonomy" id="1188745"/>
    <lineage>
        <taxon>Bacteria</taxon>
        <taxon>Bacillati</taxon>
        <taxon>Actinomycetota</taxon>
        <taxon>Actinomycetes</taxon>
        <taxon>Streptosporangiales</taxon>
        <taxon>Streptosporangiaceae</taxon>
        <taxon>Nonomuraea</taxon>
    </lineage>
</organism>
<dbReference type="EMBL" id="JAMZEB010000002">
    <property type="protein sequence ID" value="MCP2362592.1"/>
    <property type="molecule type" value="Genomic_DNA"/>
</dbReference>